<comment type="similarity">
    <text evidence="1">Belongs to the WEB family.</text>
</comment>
<evidence type="ECO:0000256" key="2">
    <source>
        <dbReference type="ARBA" id="ARBA00023054"/>
    </source>
</evidence>
<evidence type="ECO:0000313" key="5">
    <source>
        <dbReference type="EMBL" id="KAJ4952076.1"/>
    </source>
</evidence>
<keyword evidence="6" id="KW-1185">Reference proteome</keyword>
<evidence type="ECO:0008006" key="7">
    <source>
        <dbReference type="Google" id="ProtNLM"/>
    </source>
</evidence>
<comment type="caution">
    <text evidence="5">The sequence shown here is derived from an EMBL/GenBank/DDBJ whole genome shotgun (WGS) entry which is preliminary data.</text>
</comment>
<feature type="region of interest" description="Disordered" evidence="4">
    <location>
        <begin position="689"/>
        <end position="853"/>
    </location>
</feature>
<feature type="compositionally biased region" description="Polar residues" evidence="4">
    <location>
        <begin position="1"/>
        <end position="21"/>
    </location>
</feature>
<feature type="region of interest" description="Disordered" evidence="4">
    <location>
        <begin position="1"/>
        <end position="81"/>
    </location>
</feature>
<protein>
    <recommendedName>
        <fullName evidence="7">WEB family protein</fullName>
    </recommendedName>
</protein>
<evidence type="ECO:0000313" key="6">
    <source>
        <dbReference type="Proteomes" id="UP001141806"/>
    </source>
</evidence>
<feature type="coiled-coil region" evidence="3">
    <location>
        <begin position="161"/>
        <end position="209"/>
    </location>
</feature>
<gene>
    <name evidence="5" type="ORF">NE237_028908</name>
</gene>
<dbReference type="GO" id="GO:0007131">
    <property type="term" value="P:reciprocal meiotic recombination"/>
    <property type="evidence" value="ECO:0007669"/>
    <property type="project" value="TreeGrafter"/>
</dbReference>
<dbReference type="InterPro" id="IPR008545">
    <property type="entry name" value="Web"/>
</dbReference>
<feature type="compositionally biased region" description="Basic and acidic residues" evidence="4">
    <location>
        <begin position="797"/>
        <end position="806"/>
    </location>
</feature>
<keyword evidence="2 3" id="KW-0175">Coiled coil</keyword>
<accession>A0A9Q0GS46</accession>
<sequence>MNSSKAKSSLPEASQNKTSPATPRVSKYSRNVAKSDIDSPSPLQNPRLSVDRSPKSAEIKPAIDRRSPKPKIATPVNPRVLKGSELQAQLDLVQEDLKKSKERLASSEKEKAQLLEELKEVKRLADEGNEKLSEALVAQKRAEENSEIEKFRADELEQAGIEVAQKREGEWQKELEAVRNQHGVDVAALLSATQELQRLKQELAMTSDAKNRALCHADDATKIAEIHAEKVELLTAELNQVKAMFDSKSEREANENAELIKKLNSKVDSLKQELEKAKSIEQKLVETEALVEQLRIEVEVAKKAELAASNLVVEWQKKATELESRVEQANKMERSASESLDSLMKQLEGKSGLLQDAESEISSLKEKMDSLEISIGRQRKDSEESEQLLETAKQEASKMAQMVESLKAELETMMEEKMLALNNEQLAASSVQELLAEKDELINELETSRDEEEKSKKALESLATALHEVSTEAREAKEKLLSNTAELENAENQIEDLKLVVKAKNEKYETMLEESKQEIDLLTKALDYSSNEVKNSKAEWEQKELNLKSSIRKSEEETYAAKREIDRLIRLLKEAEDESLSAKEEGARILSTLKQTELEVSSLRGVADEAKAESMRLRERLLDRENEFLSITQENEDLRTRENAALEKTEELSKLLEEASFKKIPVENGELSDSEKDYHLLPKVVEFSEENGTGGKEETHMFEFPSQQLEEPKEDKDQERDVVVPVELKMENGNGNPKEENGNAQEENGHPQEEEKKIEEDDSVEVEVKMWENCKIGENDLSPEKEPEQESFEEDLDLKADSENFDHINGLPPSDSMKNERNSPSKEQELKKKKPLLKKFGSLLKKKTTSGNK</sequence>
<proteinExistence type="inferred from homology"/>
<dbReference type="Proteomes" id="UP001141806">
    <property type="component" value="Unassembled WGS sequence"/>
</dbReference>
<feature type="compositionally biased region" description="Basic and acidic residues" evidence="4">
    <location>
        <begin position="766"/>
        <end position="788"/>
    </location>
</feature>
<dbReference type="Pfam" id="PF05701">
    <property type="entry name" value="WEMBL"/>
    <property type="match status" value="1"/>
</dbReference>
<evidence type="ECO:0000256" key="1">
    <source>
        <dbReference type="ARBA" id="ARBA00005485"/>
    </source>
</evidence>
<dbReference type="AlphaFoldDB" id="A0A9Q0GS46"/>
<feature type="coiled-coil region" evidence="3">
    <location>
        <begin position="253"/>
        <end position="627"/>
    </location>
</feature>
<reference evidence="5" key="1">
    <citation type="journal article" date="2023" name="Plant J.">
        <title>The genome of the king protea, Protea cynaroides.</title>
        <authorList>
            <person name="Chang J."/>
            <person name="Duong T.A."/>
            <person name="Schoeman C."/>
            <person name="Ma X."/>
            <person name="Roodt D."/>
            <person name="Barker N."/>
            <person name="Li Z."/>
            <person name="Van de Peer Y."/>
            <person name="Mizrachi E."/>
        </authorList>
    </citation>
    <scope>NUCLEOTIDE SEQUENCE</scope>
    <source>
        <tissue evidence="5">Young leaves</tissue>
    </source>
</reference>
<feature type="coiled-coil region" evidence="3">
    <location>
        <begin position="83"/>
        <end position="135"/>
    </location>
</feature>
<feature type="compositionally biased region" description="Basic and acidic residues" evidence="4">
    <location>
        <begin position="737"/>
        <end position="759"/>
    </location>
</feature>
<feature type="compositionally biased region" description="Basic and acidic residues" evidence="4">
    <location>
        <begin position="817"/>
        <end position="830"/>
    </location>
</feature>
<dbReference type="OrthoDB" id="6350175at2759"/>
<name>A0A9Q0GS46_9MAGN</name>
<feature type="compositionally biased region" description="Basic and acidic residues" evidence="4">
    <location>
        <begin position="710"/>
        <end position="722"/>
    </location>
</feature>
<organism evidence="5 6">
    <name type="scientific">Protea cynaroides</name>
    <dbReference type="NCBI Taxonomy" id="273540"/>
    <lineage>
        <taxon>Eukaryota</taxon>
        <taxon>Viridiplantae</taxon>
        <taxon>Streptophyta</taxon>
        <taxon>Embryophyta</taxon>
        <taxon>Tracheophyta</taxon>
        <taxon>Spermatophyta</taxon>
        <taxon>Magnoliopsida</taxon>
        <taxon>Proteales</taxon>
        <taxon>Proteaceae</taxon>
        <taxon>Protea</taxon>
    </lineage>
</organism>
<evidence type="ECO:0000256" key="3">
    <source>
        <dbReference type="SAM" id="Coils"/>
    </source>
</evidence>
<dbReference type="PANTHER" id="PTHR23160:SF20">
    <property type="entry name" value="OS02G0439200 PROTEIN"/>
    <property type="match status" value="1"/>
</dbReference>
<dbReference type="EMBL" id="JAMYWD010000012">
    <property type="protein sequence ID" value="KAJ4952076.1"/>
    <property type="molecule type" value="Genomic_DNA"/>
</dbReference>
<evidence type="ECO:0000256" key="4">
    <source>
        <dbReference type="SAM" id="MobiDB-lite"/>
    </source>
</evidence>
<feature type="compositionally biased region" description="Basic and acidic residues" evidence="4">
    <location>
        <begin position="49"/>
        <end position="67"/>
    </location>
</feature>
<dbReference type="PANTHER" id="PTHR23160">
    <property type="entry name" value="SYNAPTONEMAL COMPLEX PROTEIN-RELATED"/>
    <property type="match status" value="1"/>
</dbReference>
<feature type="compositionally biased region" description="Basic residues" evidence="4">
    <location>
        <begin position="844"/>
        <end position="853"/>
    </location>
</feature>